<gene>
    <name evidence="2" type="ORF">CH63R_14502</name>
</gene>
<proteinExistence type="predicted"/>
<comment type="caution">
    <text evidence="2">The sequence shown here is derived from an EMBL/GenBank/DDBJ whole genome shotgun (WGS) entry which is preliminary data.</text>
</comment>
<evidence type="ECO:0000256" key="1">
    <source>
        <dbReference type="SAM" id="MobiDB-lite"/>
    </source>
</evidence>
<dbReference type="Proteomes" id="UP000092177">
    <property type="component" value="Chromosome 11"/>
</dbReference>
<dbReference type="GeneID" id="28873583"/>
<dbReference type="KEGG" id="chig:CH63R_14502"/>
<name>A0A1B7XR28_COLHI</name>
<evidence type="ECO:0000313" key="2">
    <source>
        <dbReference type="EMBL" id="OBR02201.1"/>
    </source>
</evidence>
<evidence type="ECO:0000313" key="3">
    <source>
        <dbReference type="Proteomes" id="UP000092177"/>
    </source>
</evidence>
<dbReference type="AlphaFoldDB" id="A0A1B7XR28"/>
<protein>
    <submittedName>
        <fullName evidence="2">Uncharacterized protein</fullName>
    </submittedName>
</protein>
<accession>A0A1B7XR28</accession>
<feature type="compositionally biased region" description="Basic and acidic residues" evidence="1">
    <location>
        <begin position="39"/>
        <end position="57"/>
    </location>
</feature>
<dbReference type="VEuPathDB" id="FungiDB:CH63R_14502"/>
<feature type="region of interest" description="Disordered" evidence="1">
    <location>
        <begin position="39"/>
        <end position="58"/>
    </location>
</feature>
<dbReference type="EMBL" id="LTAN01000011">
    <property type="protein sequence ID" value="OBR02201.1"/>
    <property type="molecule type" value="Genomic_DNA"/>
</dbReference>
<dbReference type="RefSeq" id="XP_018150719.1">
    <property type="nucleotide sequence ID" value="XM_018309476.1"/>
</dbReference>
<sequence length="120" mass="14197">MWLKQYNDLSFQQEFSPDLESIRRCGLEAKQEIKLAKAKADHQDQRLQQMERKAASKERHKVRQLFSRVEGDLHTIKNDQLQRDIRRAEESRRQLLDSLSSYDYLTPFKKAFGSGKTILT</sequence>
<keyword evidence="3" id="KW-1185">Reference proteome</keyword>
<reference evidence="3" key="1">
    <citation type="journal article" date="2017" name="BMC Genomics">
        <title>Gapless genome assembly of Colletotrichum higginsianum reveals chromosome structure and association of transposable elements with secondary metabolite gene clusters.</title>
        <authorList>
            <person name="Dallery J.-F."/>
            <person name="Lapalu N."/>
            <person name="Zampounis A."/>
            <person name="Pigne S."/>
            <person name="Luyten I."/>
            <person name="Amselem J."/>
            <person name="Wittenberg A.H.J."/>
            <person name="Zhou S."/>
            <person name="de Queiroz M.V."/>
            <person name="Robin G.P."/>
            <person name="Auger A."/>
            <person name="Hainaut M."/>
            <person name="Henrissat B."/>
            <person name="Kim K.-T."/>
            <person name="Lee Y.-H."/>
            <person name="Lespinet O."/>
            <person name="Schwartz D.C."/>
            <person name="Thon M.R."/>
            <person name="O'Connell R.J."/>
        </authorList>
    </citation>
    <scope>NUCLEOTIDE SEQUENCE [LARGE SCALE GENOMIC DNA]</scope>
    <source>
        <strain evidence="3">IMI 349063</strain>
    </source>
</reference>
<organism evidence="2 3">
    <name type="scientific">Colletotrichum higginsianum (strain IMI 349063)</name>
    <name type="common">Crucifer anthracnose fungus</name>
    <dbReference type="NCBI Taxonomy" id="759273"/>
    <lineage>
        <taxon>Eukaryota</taxon>
        <taxon>Fungi</taxon>
        <taxon>Dikarya</taxon>
        <taxon>Ascomycota</taxon>
        <taxon>Pezizomycotina</taxon>
        <taxon>Sordariomycetes</taxon>
        <taxon>Hypocreomycetidae</taxon>
        <taxon>Glomerellales</taxon>
        <taxon>Glomerellaceae</taxon>
        <taxon>Colletotrichum</taxon>
        <taxon>Colletotrichum destructivum species complex</taxon>
    </lineage>
</organism>